<evidence type="ECO:0000256" key="8">
    <source>
        <dbReference type="RuleBase" id="RU004004"/>
    </source>
</evidence>
<dbReference type="InterPro" id="IPR004846">
    <property type="entry name" value="T2SS/T3SS_dom"/>
</dbReference>
<dbReference type="Pfam" id="PF03958">
    <property type="entry name" value="Secretin_N"/>
    <property type="match status" value="1"/>
</dbReference>
<organism evidence="13 14">
    <name type="scientific">Desulfurobacterium atlanticum</name>
    <dbReference type="NCBI Taxonomy" id="240169"/>
    <lineage>
        <taxon>Bacteria</taxon>
        <taxon>Pseudomonadati</taxon>
        <taxon>Aquificota</taxon>
        <taxon>Aquificia</taxon>
        <taxon>Desulfurobacteriales</taxon>
        <taxon>Desulfurobacteriaceae</taxon>
        <taxon>Desulfurobacterium</taxon>
    </lineage>
</organism>
<dbReference type="Gene3D" id="3.30.1370.120">
    <property type="match status" value="1"/>
</dbReference>
<dbReference type="AlphaFoldDB" id="A0A238Z6I3"/>
<evidence type="ECO:0000256" key="3">
    <source>
        <dbReference type="ARBA" id="ARBA00022448"/>
    </source>
</evidence>
<dbReference type="InterPro" id="IPR005644">
    <property type="entry name" value="NolW-like"/>
</dbReference>
<evidence type="ECO:0000259" key="10">
    <source>
        <dbReference type="Pfam" id="PF00263"/>
    </source>
</evidence>
<dbReference type="PANTHER" id="PTHR30604">
    <property type="entry name" value="PROTEIN TRANSPORT PROTEIN HOFQ"/>
    <property type="match status" value="1"/>
</dbReference>
<keyword evidence="5 9" id="KW-0732">Signal</keyword>
<dbReference type="InterPro" id="IPR004845">
    <property type="entry name" value="T2SS_GspD_CS"/>
</dbReference>
<evidence type="ECO:0000256" key="9">
    <source>
        <dbReference type="SAM" id="SignalP"/>
    </source>
</evidence>
<dbReference type="GO" id="GO:0009306">
    <property type="term" value="P:protein secretion"/>
    <property type="evidence" value="ECO:0007669"/>
    <property type="project" value="InterPro"/>
</dbReference>
<evidence type="ECO:0000259" key="12">
    <source>
        <dbReference type="Pfam" id="PF21305"/>
    </source>
</evidence>
<dbReference type="Proteomes" id="UP000198405">
    <property type="component" value="Unassembled WGS sequence"/>
</dbReference>
<dbReference type="Pfam" id="PF00263">
    <property type="entry name" value="Secretin"/>
    <property type="match status" value="1"/>
</dbReference>
<proteinExistence type="inferred from homology"/>
<keyword evidence="4" id="KW-0812">Transmembrane</keyword>
<comment type="subcellular location">
    <subcellularLocation>
        <location evidence="1 8">Cell outer membrane</location>
    </subcellularLocation>
</comment>
<dbReference type="Pfam" id="PF21305">
    <property type="entry name" value="type_II_gspD_N0"/>
    <property type="match status" value="1"/>
</dbReference>
<reference evidence="14" key="1">
    <citation type="submission" date="2017-06" db="EMBL/GenBank/DDBJ databases">
        <authorList>
            <person name="Varghese N."/>
            <person name="Submissions S."/>
        </authorList>
    </citation>
    <scope>NUCLEOTIDE SEQUENCE [LARGE SCALE GENOMIC DNA]</scope>
    <source>
        <strain evidence="14">DSM 15668</strain>
    </source>
</reference>
<gene>
    <name evidence="13" type="ORF">SAMN06265340_10685</name>
</gene>
<feature type="domain" description="Type II/III secretion system secretin-like" evidence="10">
    <location>
        <begin position="480"/>
        <end position="637"/>
    </location>
</feature>
<dbReference type="RefSeq" id="WP_089323113.1">
    <property type="nucleotide sequence ID" value="NZ_FZOB01000006.1"/>
</dbReference>
<dbReference type="PANTHER" id="PTHR30604:SF1">
    <property type="entry name" value="DNA UTILIZATION PROTEIN HOFQ"/>
    <property type="match status" value="1"/>
</dbReference>
<evidence type="ECO:0000313" key="13">
    <source>
        <dbReference type="EMBL" id="SNR78578.1"/>
    </source>
</evidence>
<sequence>MRKLINTLTILTVLASPSFAAKITDINLLNINGKLRLVLKTDGNCQVKEKKNEGSYNFFLEGCIADKRKVYGYRDDLIKIIDIVPLENGTEVKIVPVNKINVSYTVFPKATTFVIASPTFAMFKTYETHDSFIIDTGTNVPFKFKKSGRQIVFSSDTAVLKESEKLLNSRFVDKIKTYSTGKKSYIVVLLKKDFPVQVLNRGSKYEIKFLSPSQKKVADGVQGKIINENIETKKIKLDFTNADVRTVVRAIADIVGLNVVFDPEVKGTVFIRFLTPVSWEEALKAVVEPLGFTYIKKKDYIRIASKQKILEELATEPIHTYIVPLNYAYAQEVAKIIEKYLNAEEKKGKKLNTRELVEVDERTNSLILKVTKSHYEKIMEIIKHTDKMTRQVSIEAKIVLVDTSLEKQLGVNWSLAAWGSGSNLYKAGSFQANDAVTIPGVATGSIGNAATMPSQPYTLAVGILKKDQSLRAELAIKASELTGNGKLVSQPKVVTLDNKEATIEQGMEIPYKVIDENGNISTEFKKASLILKVKPHVTNDNKIMLDLEIKKDKPNYDYVAITGNTEPAIDTRNVKTQIMVNNGDTLVIGGIYEQEKSKSKAGVPLLSKIPLLGWLFKNEVVKNSNSQLLIFITPKVISSEGSGGEG</sequence>
<accession>A0A238Z6I3</accession>
<feature type="signal peptide" evidence="9">
    <location>
        <begin position="1"/>
        <end position="20"/>
    </location>
</feature>
<dbReference type="InterPro" id="IPR001775">
    <property type="entry name" value="GspD/PilQ"/>
</dbReference>
<dbReference type="InterPro" id="IPR013355">
    <property type="entry name" value="Pilus_4_PilQ"/>
</dbReference>
<evidence type="ECO:0000259" key="11">
    <source>
        <dbReference type="Pfam" id="PF03958"/>
    </source>
</evidence>
<keyword evidence="7" id="KW-0998">Cell outer membrane</keyword>
<dbReference type="PROSITE" id="PS00875">
    <property type="entry name" value="T2SP_D"/>
    <property type="match status" value="1"/>
</dbReference>
<keyword evidence="14" id="KW-1185">Reference proteome</keyword>
<evidence type="ECO:0000256" key="1">
    <source>
        <dbReference type="ARBA" id="ARBA00004442"/>
    </source>
</evidence>
<evidence type="ECO:0000256" key="5">
    <source>
        <dbReference type="ARBA" id="ARBA00022729"/>
    </source>
</evidence>
<keyword evidence="3 8" id="KW-0813">Transport</keyword>
<evidence type="ECO:0000256" key="2">
    <source>
        <dbReference type="ARBA" id="ARBA00006304"/>
    </source>
</evidence>
<protein>
    <submittedName>
        <fullName evidence="13">Type IV pilus assembly protein PilQ</fullName>
    </submittedName>
</protein>
<comment type="similarity">
    <text evidence="2">Belongs to the bacterial secretin family. PilQ subfamily.</text>
</comment>
<dbReference type="InterPro" id="IPR049371">
    <property type="entry name" value="GspD-like_N0"/>
</dbReference>
<evidence type="ECO:0000256" key="6">
    <source>
        <dbReference type="ARBA" id="ARBA00023136"/>
    </source>
</evidence>
<keyword evidence="6" id="KW-0472">Membrane</keyword>
<dbReference type="OrthoDB" id="9779724at2"/>
<dbReference type="InterPro" id="IPR038591">
    <property type="entry name" value="NolW-like_sf"/>
</dbReference>
<evidence type="ECO:0000256" key="4">
    <source>
        <dbReference type="ARBA" id="ARBA00022692"/>
    </source>
</evidence>
<feature type="chain" id="PRO_5012511843" evidence="9">
    <location>
        <begin position="21"/>
        <end position="646"/>
    </location>
</feature>
<feature type="domain" description="GspD-like N0" evidence="12">
    <location>
        <begin position="237"/>
        <end position="303"/>
    </location>
</feature>
<name>A0A238Z6I3_9BACT</name>
<dbReference type="InterPro" id="IPR051808">
    <property type="entry name" value="Type_IV_pilus_biogenesis"/>
</dbReference>
<dbReference type="Gene3D" id="3.55.50.30">
    <property type="match status" value="1"/>
</dbReference>
<dbReference type="EMBL" id="FZOB01000006">
    <property type="protein sequence ID" value="SNR78578.1"/>
    <property type="molecule type" value="Genomic_DNA"/>
</dbReference>
<dbReference type="PRINTS" id="PR00811">
    <property type="entry name" value="BCTERIALGSPD"/>
</dbReference>
<dbReference type="GO" id="GO:0009279">
    <property type="term" value="C:cell outer membrane"/>
    <property type="evidence" value="ECO:0007669"/>
    <property type="project" value="UniProtKB-SubCell"/>
</dbReference>
<dbReference type="NCBIfam" id="TIGR02515">
    <property type="entry name" value="IV_pilus_PilQ"/>
    <property type="match status" value="1"/>
</dbReference>
<evidence type="ECO:0000256" key="7">
    <source>
        <dbReference type="ARBA" id="ARBA00023237"/>
    </source>
</evidence>
<feature type="domain" description="NolW-like" evidence="11">
    <location>
        <begin position="321"/>
        <end position="390"/>
    </location>
</feature>
<evidence type="ECO:0000313" key="14">
    <source>
        <dbReference type="Proteomes" id="UP000198405"/>
    </source>
</evidence>